<dbReference type="EMBL" id="JBBWWQ010000012">
    <property type="protein sequence ID" value="KAK8934865.1"/>
    <property type="molecule type" value="Genomic_DNA"/>
</dbReference>
<name>A0AAP0G2T7_9ASPA</name>
<sequence>MVKVKPFLTVQITGLVQTSNRLIFASEERDIYITQINVCEIQTHVCIIRSGDIDEDGSLVDFIDDGRWWVVLFDKLEGFSWRVWDREIEQEVYVGDFIVNNIIIFPIRV</sequence>
<keyword evidence="2" id="KW-1185">Reference proteome</keyword>
<evidence type="ECO:0000313" key="1">
    <source>
        <dbReference type="EMBL" id="KAK8934865.1"/>
    </source>
</evidence>
<evidence type="ECO:0000313" key="2">
    <source>
        <dbReference type="Proteomes" id="UP001418222"/>
    </source>
</evidence>
<protein>
    <submittedName>
        <fullName evidence="1">Uncharacterized protein</fullName>
    </submittedName>
</protein>
<comment type="caution">
    <text evidence="1">The sequence shown here is derived from an EMBL/GenBank/DDBJ whole genome shotgun (WGS) entry which is preliminary data.</text>
</comment>
<reference evidence="1 2" key="1">
    <citation type="journal article" date="2022" name="Nat. Plants">
        <title>Genomes of leafy and leafless Platanthera orchids illuminate the evolution of mycoheterotrophy.</title>
        <authorList>
            <person name="Li M.H."/>
            <person name="Liu K.W."/>
            <person name="Li Z."/>
            <person name="Lu H.C."/>
            <person name="Ye Q.L."/>
            <person name="Zhang D."/>
            <person name="Wang J.Y."/>
            <person name="Li Y.F."/>
            <person name="Zhong Z.M."/>
            <person name="Liu X."/>
            <person name="Yu X."/>
            <person name="Liu D.K."/>
            <person name="Tu X.D."/>
            <person name="Liu B."/>
            <person name="Hao Y."/>
            <person name="Liao X.Y."/>
            <person name="Jiang Y.T."/>
            <person name="Sun W.H."/>
            <person name="Chen J."/>
            <person name="Chen Y.Q."/>
            <person name="Ai Y."/>
            <person name="Zhai J.W."/>
            <person name="Wu S.S."/>
            <person name="Zhou Z."/>
            <person name="Hsiao Y.Y."/>
            <person name="Wu W.L."/>
            <person name="Chen Y.Y."/>
            <person name="Lin Y.F."/>
            <person name="Hsu J.L."/>
            <person name="Li C.Y."/>
            <person name="Wang Z.W."/>
            <person name="Zhao X."/>
            <person name="Zhong W.Y."/>
            <person name="Ma X.K."/>
            <person name="Ma L."/>
            <person name="Huang J."/>
            <person name="Chen G.Z."/>
            <person name="Huang M.Z."/>
            <person name="Huang L."/>
            <person name="Peng D.H."/>
            <person name="Luo Y.B."/>
            <person name="Zou S.Q."/>
            <person name="Chen S.P."/>
            <person name="Lan S."/>
            <person name="Tsai W.C."/>
            <person name="Van de Peer Y."/>
            <person name="Liu Z.J."/>
        </authorList>
    </citation>
    <scope>NUCLEOTIDE SEQUENCE [LARGE SCALE GENOMIC DNA]</scope>
    <source>
        <strain evidence="1">Lor287</strain>
    </source>
</reference>
<accession>A0AAP0G2T7</accession>
<dbReference type="AlphaFoldDB" id="A0AAP0G2T7"/>
<dbReference type="Proteomes" id="UP001418222">
    <property type="component" value="Unassembled WGS sequence"/>
</dbReference>
<gene>
    <name evidence="1" type="ORF">KSP39_PZI014234</name>
</gene>
<proteinExistence type="predicted"/>
<organism evidence="1 2">
    <name type="scientific">Platanthera zijinensis</name>
    <dbReference type="NCBI Taxonomy" id="2320716"/>
    <lineage>
        <taxon>Eukaryota</taxon>
        <taxon>Viridiplantae</taxon>
        <taxon>Streptophyta</taxon>
        <taxon>Embryophyta</taxon>
        <taxon>Tracheophyta</taxon>
        <taxon>Spermatophyta</taxon>
        <taxon>Magnoliopsida</taxon>
        <taxon>Liliopsida</taxon>
        <taxon>Asparagales</taxon>
        <taxon>Orchidaceae</taxon>
        <taxon>Orchidoideae</taxon>
        <taxon>Orchideae</taxon>
        <taxon>Orchidinae</taxon>
        <taxon>Platanthera</taxon>
    </lineage>
</organism>